<dbReference type="Proteomes" id="UP001353858">
    <property type="component" value="Unassembled WGS sequence"/>
</dbReference>
<dbReference type="PANTHER" id="PTHR11362">
    <property type="entry name" value="PHOSPHATIDYLETHANOLAMINE-BINDING PROTEIN"/>
    <property type="match status" value="1"/>
</dbReference>
<dbReference type="PANTHER" id="PTHR11362:SF82">
    <property type="entry name" value="PHOSPHATIDYLETHANOLAMINE-BINDING PROTEIN 4"/>
    <property type="match status" value="1"/>
</dbReference>
<dbReference type="SUPFAM" id="SSF49777">
    <property type="entry name" value="PEBP-like"/>
    <property type="match status" value="2"/>
</dbReference>
<gene>
    <name evidence="1" type="ORF">RN001_008065</name>
</gene>
<accession>A0AAN7PX44</accession>
<dbReference type="Pfam" id="PF01161">
    <property type="entry name" value="PBP"/>
    <property type="match status" value="2"/>
</dbReference>
<dbReference type="InterPro" id="IPR035810">
    <property type="entry name" value="PEBP_euk"/>
</dbReference>
<proteinExistence type="predicted"/>
<organism evidence="1 2">
    <name type="scientific">Aquatica leii</name>
    <dbReference type="NCBI Taxonomy" id="1421715"/>
    <lineage>
        <taxon>Eukaryota</taxon>
        <taxon>Metazoa</taxon>
        <taxon>Ecdysozoa</taxon>
        <taxon>Arthropoda</taxon>
        <taxon>Hexapoda</taxon>
        <taxon>Insecta</taxon>
        <taxon>Pterygota</taxon>
        <taxon>Neoptera</taxon>
        <taxon>Endopterygota</taxon>
        <taxon>Coleoptera</taxon>
        <taxon>Polyphaga</taxon>
        <taxon>Elateriformia</taxon>
        <taxon>Elateroidea</taxon>
        <taxon>Lampyridae</taxon>
        <taxon>Luciolinae</taxon>
        <taxon>Aquatica</taxon>
    </lineage>
</organism>
<evidence type="ECO:0000313" key="1">
    <source>
        <dbReference type="EMBL" id="KAK4879919.1"/>
    </source>
</evidence>
<comment type="caution">
    <text evidence="1">The sequence shown here is derived from an EMBL/GenBank/DDBJ whole genome shotgun (WGS) entry which is preliminary data.</text>
</comment>
<dbReference type="AlphaFoldDB" id="A0AAN7PX44"/>
<evidence type="ECO:0008006" key="3">
    <source>
        <dbReference type="Google" id="ProtNLM"/>
    </source>
</evidence>
<dbReference type="CDD" id="cd00866">
    <property type="entry name" value="PEBP_euk"/>
    <property type="match status" value="2"/>
</dbReference>
<reference evidence="2" key="1">
    <citation type="submission" date="2023-01" db="EMBL/GenBank/DDBJ databases">
        <title>Key to firefly adult light organ development and bioluminescence: homeobox transcription factors regulate luciferase expression and transportation to peroxisome.</title>
        <authorList>
            <person name="Fu X."/>
        </authorList>
    </citation>
    <scope>NUCLEOTIDE SEQUENCE [LARGE SCALE GENOMIC DNA]</scope>
</reference>
<name>A0AAN7PX44_9COLE</name>
<keyword evidence="2" id="KW-1185">Reference proteome</keyword>
<protein>
    <recommendedName>
        <fullName evidence="3">Phosphatidylethanolamine-binding protein</fullName>
    </recommendedName>
</protein>
<sequence length="300" mass="34071">MRVAVGQLIIIKRLLSVLQRAMIKDYIVPDVIDHAPINFAYVMYDNGLVDCGNELTPTDVKSCPSVTWMSRDTHYYTLCMTDPDAPSRKNPVYREWHHWLMVNIPGSSISLGETLSEYIGSAPPEGTGLHRYVFLVYEQPKKLAFDEERLCNTSAHNRAKFKIKKFADKYRLGNPIAGNYFMAKYDAFRFSARFYGLITEAMIKQGVVPDVIDCPPEERAEINYDNGVTVRDGNILTPTQVKRAPIVKWTTVCGCFYTVCMIDPDAPSRAKPELREWQHWLVVNIPSGKVRAVSPVTLTE</sequence>
<dbReference type="Gene3D" id="3.90.280.10">
    <property type="entry name" value="PEBP-like"/>
    <property type="match status" value="2"/>
</dbReference>
<dbReference type="EMBL" id="JARPUR010000003">
    <property type="protein sequence ID" value="KAK4879919.1"/>
    <property type="molecule type" value="Genomic_DNA"/>
</dbReference>
<dbReference type="InterPro" id="IPR036610">
    <property type="entry name" value="PEBP-like_sf"/>
</dbReference>
<evidence type="ECO:0000313" key="2">
    <source>
        <dbReference type="Proteomes" id="UP001353858"/>
    </source>
</evidence>
<dbReference type="InterPro" id="IPR008914">
    <property type="entry name" value="PEBP"/>
</dbReference>